<gene>
    <name evidence="2" type="ORF">A1Q2_03831</name>
</gene>
<comment type="caution">
    <text evidence="2">The sequence shown here is derived from an EMBL/GenBank/DDBJ whole genome shotgun (WGS) entry which is preliminary data.</text>
</comment>
<dbReference type="OrthoDB" id="548474at2759"/>
<dbReference type="PANTHER" id="PTHR40422">
    <property type="entry name" value="TRANSLATION MACHINERY-ASSOCIATED PROTEIN 17"/>
    <property type="match status" value="1"/>
</dbReference>
<accession>K1VYG3</accession>
<dbReference type="InParanoid" id="K1VYG3"/>
<evidence type="ECO:0000256" key="1">
    <source>
        <dbReference type="SAM" id="MobiDB-lite"/>
    </source>
</evidence>
<dbReference type="HOGENOM" id="CLU_140541_0_0_1"/>
<feature type="compositionally biased region" description="Low complexity" evidence="1">
    <location>
        <begin position="115"/>
        <end position="132"/>
    </location>
</feature>
<dbReference type="InterPro" id="IPR038966">
    <property type="entry name" value="TMA17"/>
</dbReference>
<keyword evidence="3" id="KW-1185">Reference proteome</keyword>
<dbReference type="STRING" id="1220162.K1VYG3"/>
<organism evidence="2 3">
    <name type="scientific">Trichosporon asahii var. asahii (strain CBS 8904)</name>
    <name type="common">Yeast</name>
    <dbReference type="NCBI Taxonomy" id="1220162"/>
    <lineage>
        <taxon>Eukaryota</taxon>
        <taxon>Fungi</taxon>
        <taxon>Dikarya</taxon>
        <taxon>Basidiomycota</taxon>
        <taxon>Agaricomycotina</taxon>
        <taxon>Tremellomycetes</taxon>
        <taxon>Trichosporonales</taxon>
        <taxon>Trichosporonaceae</taxon>
        <taxon>Trichosporon</taxon>
    </lineage>
</organism>
<dbReference type="AlphaFoldDB" id="K1VYG3"/>
<feature type="region of interest" description="Disordered" evidence="1">
    <location>
        <begin position="91"/>
        <end position="165"/>
    </location>
</feature>
<dbReference type="GO" id="GO:0070682">
    <property type="term" value="P:proteasome regulatory particle assembly"/>
    <property type="evidence" value="ECO:0007669"/>
    <property type="project" value="InterPro"/>
</dbReference>
<protein>
    <submittedName>
        <fullName evidence="2">Uncharacterized protein</fullName>
    </submittedName>
</protein>
<evidence type="ECO:0000313" key="3">
    <source>
        <dbReference type="Proteomes" id="UP000006757"/>
    </source>
</evidence>
<dbReference type="PANTHER" id="PTHR40422:SF1">
    <property type="entry name" value="TRANSLATION MACHINERY-ASSOCIATED PROTEIN 17"/>
    <property type="match status" value="1"/>
</dbReference>
<name>K1VYG3_TRIAC</name>
<dbReference type="OMA" id="MGPHYDV"/>
<proteinExistence type="predicted"/>
<sequence length="165" mass="17325">MFQPRHPQPFSLAEAEQLDVSTIVAEISRLRNSISHLDESQSELLSALEEEEDADLRSAWQENQGTIASQNERIAMLTHVLEGKVGRDALGHYGITPTGSTTASSAAPPTPASPNPTLVAPTPTTATASTDANGDVEMANGANGANGSSDNRPNGDTNEDEGVFL</sequence>
<dbReference type="eggNOG" id="ENOG502SAVU">
    <property type="taxonomic scope" value="Eukaryota"/>
</dbReference>
<dbReference type="Proteomes" id="UP000006757">
    <property type="component" value="Unassembled WGS sequence"/>
</dbReference>
<reference evidence="2 3" key="1">
    <citation type="journal article" date="2012" name="Eukaryot. Cell">
        <title>Genome sequence of the Trichosporon asahii environmental strain CBS 8904.</title>
        <authorList>
            <person name="Yang R.Y."/>
            <person name="Li H.T."/>
            <person name="Zhu H."/>
            <person name="Zhou G.P."/>
            <person name="Wang M."/>
            <person name="Wang L."/>
        </authorList>
    </citation>
    <scope>NUCLEOTIDE SEQUENCE [LARGE SCALE GENOMIC DNA]</scope>
    <source>
        <strain evidence="2 3">CBS 8904</strain>
    </source>
</reference>
<dbReference type="GO" id="GO:0030674">
    <property type="term" value="F:protein-macromolecule adaptor activity"/>
    <property type="evidence" value="ECO:0007669"/>
    <property type="project" value="TreeGrafter"/>
</dbReference>
<evidence type="ECO:0000313" key="2">
    <source>
        <dbReference type="EMBL" id="EKD01768.1"/>
    </source>
</evidence>
<dbReference type="EMBL" id="AMBO01000310">
    <property type="protein sequence ID" value="EKD01768.1"/>
    <property type="molecule type" value="Genomic_DNA"/>
</dbReference>
<feature type="compositionally biased region" description="Low complexity" evidence="1">
    <location>
        <begin position="96"/>
        <end position="107"/>
    </location>
</feature>